<dbReference type="AlphaFoldDB" id="A0A5B7GZH9"/>
<evidence type="ECO:0000313" key="3">
    <source>
        <dbReference type="Proteomes" id="UP000324222"/>
    </source>
</evidence>
<gene>
    <name evidence="2" type="ORF">E2C01_056915</name>
</gene>
<protein>
    <submittedName>
        <fullName evidence="2">Uncharacterized protein</fullName>
    </submittedName>
</protein>
<accession>A0A5B7GZH9</accession>
<feature type="region of interest" description="Disordered" evidence="1">
    <location>
        <begin position="78"/>
        <end position="111"/>
    </location>
</feature>
<comment type="caution">
    <text evidence="2">The sequence shown here is derived from an EMBL/GenBank/DDBJ whole genome shotgun (WGS) entry which is preliminary data.</text>
</comment>
<sequence length="111" mass="12051">MWFCDRGTHLSPHRCARGSGDTCACSGKESSCIDEEACNGGEHRCGQRCSGGRGYSSGYSGVQGQSALLVQRELIPLNVLSPPRQPAPRRLSRKSSSSFTASARRRQDLYD</sequence>
<keyword evidence="3" id="KW-1185">Reference proteome</keyword>
<reference evidence="2 3" key="1">
    <citation type="submission" date="2019-05" db="EMBL/GenBank/DDBJ databases">
        <title>Another draft genome of Portunus trituberculatus and its Hox gene families provides insights of decapod evolution.</title>
        <authorList>
            <person name="Jeong J.-H."/>
            <person name="Song I."/>
            <person name="Kim S."/>
            <person name="Choi T."/>
            <person name="Kim D."/>
            <person name="Ryu S."/>
            <person name="Kim W."/>
        </authorList>
    </citation>
    <scope>NUCLEOTIDE SEQUENCE [LARGE SCALE GENOMIC DNA]</scope>
    <source>
        <tissue evidence="2">Muscle</tissue>
    </source>
</reference>
<dbReference type="OrthoDB" id="6377627at2759"/>
<evidence type="ECO:0000256" key="1">
    <source>
        <dbReference type="SAM" id="MobiDB-lite"/>
    </source>
</evidence>
<evidence type="ECO:0000313" key="2">
    <source>
        <dbReference type="EMBL" id="MPC62825.1"/>
    </source>
</evidence>
<dbReference type="EMBL" id="VSRR010020091">
    <property type="protein sequence ID" value="MPC62825.1"/>
    <property type="molecule type" value="Genomic_DNA"/>
</dbReference>
<name>A0A5B7GZH9_PORTR</name>
<proteinExistence type="predicted"/>
<organism evidence="2 3">
    <name type="scientific">Portunus trituberculatus</name>
    <name type="common">Swimming crab</name>
    <name type="synonym">Neptunus trituberculatus</name>
    <dbReference type="NCBI Taxonomy" id="210409"/>
    <lineage>
        <taxon>Eukaryota</taxon>
        <taxon>Metazoa</taxon>
        <taxon>Ecdysozoa</taxon>
        <taxon>Arthropoda</taxon>
        <taxon>Crustacea</taxon>
        <taxon>Multicrustacea</taxon>
        <taxon>Malacostraca</taxon>
        <taxon>Eumalacostraca</taxon>
        <taxon>Eucarida</taxon>
        <taxon>Decapoda</taxon>
        <taxon>Pleocyemata</taxon>
        <taxon>Brachyura</taxon>
        <taxon>Eubrachyura</taxon>
        <taxon>Portunoidea</taxon>
        <taxon>Portunidae</taxon>
        <taxon>Portuninae</taxon>
        <taxon>Portunus</taxon>
    </lineage>
</organism>
<dbReference type="Proteomes" id="UP000324222">
    <property type="component" value="Unassembled WGS sequence"/>
</dbReference>